<reference evidence="3 4" key="1">
    <citation type="journal article" date="2023" name="Hortic Res">
        <title>Pangenome of water caltrop reveals structural variations and asymmetric subgenome divergence after allopolyploidization.</title>
        <authorList>
            <person name="Zhang X."/>
            <person name="Chen Y."/>
            <person name="Wang L."/>
            <person name="Yuan Y."/>
            <person name="Fang M."/>
            <person name="Shi L."/>
            <person name="Lu R."/>
            <person name="Comes H.P."/>
            <person name="Ma Y."/>
            <person name="Chen Y."/>
            <person name="Huang G."/>
            <person name="Zhou Y."/>
            <person name="Zheng Z."/>
            <person name="Qiu Y."/>
        </authorList>
    </citation>
    <scope>NUCLEOTIDE SEQUENCE [LARGE SCALE GENOMIC DNA]</scope>
    <source>
        <tissue evidence="3">Roots</tissue>
    </source>
</reference>
<dbReference type="EMBL" id="JAXIOK010000015">
    <property type="protein sequence ID" value="KAK4754253.1"/>
    <property type="molecule type" value="Genomic_DNA"/>
</dbReference>
<feature type="compositionally biased region" description="Low complexity" evidence="2">
    <location>
        <begin position="92"/>
        <end position="110"/>
    </location>
</feature>
<dbReference type="Pfam" id="PF03352">
    <property type="entry name" value="Adenine_glyco"/>
    <property type="match status" value="1"/>
</dbReference>
<evidence type="ECO:0000256" key="1">
    <source>
        <dbReference type="PIRSR" id="PIRSR605019-1"/>
    </source>
</evidence>
<dbReference type="Proteomes" id="UP001345219">
    <property type="component" value="Chromosome 2"/>
</dbReference>
<dbReference type="PANTHER" id="PTHR31116:SF5">
    <property type="entry name" value="OS06G0649800 PROTEIN"/>
    <property type="match status" value="1"/>
</dbReference>
<gene>
    <name evidence="3" type="ORF">SAY87_002357</name>
</gene>
<feature type="region of interest" description="Disordered" evidence="2">
    <location>
        <begin position="131"/>
        <end position="158"/>
    </location>
</feature>
<organism evidence="3 4">
    <name type="scientific">Trapa incisa</name>
    <dbReference type="NCBI Taxonomy" id="236973"/>
    <lineage>
        <taxon>Eukaryota</taxon>
        <taxon>Viridiplantae</taxon>
        <taxon>Streptophyta</taxon>
        <taxon>Embryophyta</taxon>
        <taxon>Tracheophyta</taxon>
        <taxon>Spermatophyta</taxon>
        <taxon>Magnoliopsida</taxon>
        <taxon>eudicotyledons</taxon>
        <taxon>Gunneridae</taxon>
        <taxon>Pentapetalae</taxon>
        <taxon>rosids</taxon>
        <taxon>malvids</taxon>
        <taxon>Myrtales</taxon>
        <taxon>Lythraceae</taxon>
        <taxon>Trapa</taxon>
    </lineage>
</organism>
<evidence type="ECO:0000256" key="2">
    <source>
        <dbReference type="SAM" id="MobiDB-lite"/>
    </source>
</evidence>
<dbReference type="InterPro" id="IPR005019">
    <property type="entry name" value="Adenine_glyco"/>
</dbReference>
<feature type="region of interest" description="Disordered" evidence="2">
    <location>
        <begin position="1"/>
        <end position="74"/>
    </location>
</feature>
<accession>A0AAN7JZK9</accession>
<feature type="binding site" evidence="1">
    <location>
        <position position="342"/>
    </location>
    <ligand>
        <name>Zn(2+)</name>
        <dbReference type="ChEBI" id="CHEBI:29105"/>
    </ligand>
</feature>
<keyword evidence="4" id="KW-1185">Reference proteome</keyword>
<dbReference type="Gene3D" id="1.10.340.30">
    <property type="entry name" value="Hypothetical protein, domain 2"/>
    <property type="match status" value="1"/>
</dbReference>
<evidence type="ECO:0000313" key="4">
    <source>
        <dbReference type="Proteomes" id="UP001345219"/>
    </source>
</evidence>
<sequence length="387" mass="42534">MSGSPRVRSMNTEEAEPLRPVLRPAANNALSANARKLASKPNKDAEKPQDQELSAKDKKVVLSRQGPRKLGTVNEVLQGREVKLGSNLAMNASCSSDASSSDSLRSRASSGKLVGKRGGIALRRKQCSSDSESIDFAMGTEKSKTGSEDGGTAESVDGLKGKKRCSWITPNTDPIYATFHDEEWGVAVHDDRKLFELLCLSGALAELTWPSILSKRHLFREVFLDFDPVAVSKLNEKRIVTQGNPASSLLSEPKLRAIIENARQFYKIIEEFGSFDKYIWNFVNNKPLVSQFKYPRQVPAKTSKADYISKDLVRRGFRSVGPTIIYSFMQVAGLTNDHLTVCFRFSECIEGEASAAINTEVRKSGEMPGLELSEAAMDKLSLSSSCN</sequence>
<dbReference type="SUPFAM" id="SSF48150">
    <property type="entry name" value="DNA-glycosylase"/>
    <property type="match status" value="1"/>
</dbReference>
<feature type="binding site" evidence="1">
    <location>
        <position position="180"/>
    </location>
    <ligand>
        <name>Zn(2+)</name>
        <dbReference type="ChEBI" id="CHEBI:29105"/>
    </ligand>
</feature>
<dbReference type="PANTHER" id="PTHR31116">
    <property type="entry name" value="OS04G0501200 PROTEIN"/>
    <property type="match status" value="1"/>
</dbReference>
<dbReference type="InterPro" id="IPR011257">
    <property type="entry name" value="DNA_glycosylase"/>
</dbReference>
<dbReference type="GO" id="GO:0046872">
    <property type="term" value="F:metal ion binding"/>
    <property type="evidence" value="ECO:0007669"/>
    <property type="project" value="UniProtKB-KW"/>
</dbReference>
<name>A0AAN7JZK9_9MYRT</name>
<dbReference type="GO" id="GO:0006284">
    <property type="term" value="P:base-excision repair"/>
    <property type="evidence" value="ECO:0007669"/>
    <property type="project" value="InterPro"/>
</dbReference>
<feature type="binding site" evidence="1">
    <location>
        <position position="165"/>
    </location>
    <ligand>
        <name>Zn(2+)</name>
        <dbReference type="ChEBI" id="CHEBI:29105"/>
    </ligand>
</feature>
<evidence type="ECO:0008006" key="5">
    <source>
        <dbReference type="Google" id="ProtNLM"/>
    </source>
</evidence>
<protein>
    <recommendedName>
        <fullName evidence="5">DNA-3-methyladenine glycosylase I</fullName>
    </recommendedName>
</protein>
<comment type="caution">
    <text evidence="3">The sequence shown here is derived from an EMBL/GenBank/DDBJ whole genome shotgun (WGS) entry which is preliminary data.</text>
</comment>
<dbReference type="GO" id="GO:0008725">
    <property type="term" value="F:DNA-3-methyladenine glycosylase activity"/>
    <property type="evidence" value="ECO:0007669"/>
    <property type="project" value="InterPro"/>
</dbReference>
<feature type="compositionally biased region" description="Basic and acidic residues" evidence="2">
    <location>
        <begin position="41"/>
        <end position="60"/>
    </location>
</feature>
<feature type="binding site" evidence="1">
    <location>
        <position position="338"/>
    </location>
    <ligand>
        <name>Zn(2+)</name>
        <dbReference type="ChEBI" id="CHEBI:29105"/>
    </ligand>
</feature>
<dbReference type="AlphaFoldDB" id="A0AAN7JZK9"/>
<keyword evidence="1" id="KW-0862">Zinc</keyword>
<evidence type="ECO:0000313" key="3">
    <source>
        <dbReference type="EMBL" id="KAK4754253.1"/>
    </source>
</evidence>
<keyword evidence="1" id="KW-0479">Metal-binding</keyword>
<proteinExistence type="predicted"/>
<feature type="region of interest" description="Disordered" evidence="2">
    <location>
        <begin position="91"/>
        <end position="110"/>
    </location>
</feature>